<feature type="zinc finger region" description="C3H1-type" evidence="4">
    <location>
        <begin position="126"/>
        <end position="153"/>
    </location>
</feature>
<accession>A0AAW1MUA3</accession>
<proteinExistence type="predicted"/>
<dbReference type="InterPro" id="IPR020472">
    <property type="entry name" value="WD40_PAC1"/>
</dbReference>
<dbReference type="InterPro" id="IPR044715">
    <property type="entry name" value="WDR86-like"/>
</dbReference>
<dbReference type="InterPro" id="IPR015943">
    <property type="entry name" value="WD40/YVTN_repeat-like_dom_sf"/>
</dbReference>
<dbReference type="PANTHER" id="PTHR44489:SF16">
    <property type="entry name" value="ANAPHASE-PROMOTING COMPLEX SUBUNIT 4 WD40 DOMAIN-CONTAINING PROTEIN"/>
    <property type="match status" value="1"/>
</dbReference>
<feature type="region of interest" description="Disordered" evidence="5">
    <location>
        <begin position="82"/>
        <end position="109"/>
    </location>
</feature>
<feature type="domain" description="C3H1-type" evidence="6">
    <location>
        <begin position="25"/>
        <end position="51"/>
    </location>
</feature>
<dbReference type="GO" id="GO:0008270">
    <property type="term" value="F:zinc ion binding"/>
    <property type="evidence" value="ECO:0007669"/>
    <property type="project" value="UniProtKB-KW"/>
</dbReference>
<reference evidence="7" key="1">
    <citation type="submission" date="2024-03" db="EMBL/GenBank/DDBJ databases">
        <title>WGS assembly of Saponaria officinalis var. Norfolk2.</title>
        <authorList>
            <person name="Jenkins J."/>
            <person name="Shu S."/>
            <person name="Grimwood J."/>
            <person name="Barry K."/>
            <person name="Goodstein D."/>
            <person name="Schmutz J."/>
            <person name="Leebens-Mack J."/>
            <person name="Osbourn A."/>
        </authorList>
    </citation>
    <scope>NUCLEOTIDE SEQUENCE [LARGE SCALE GENOMIC DNA]</scope>
    <source>
        <strain evidence="7">JIC</strain>
    </source>
</reference>
<dbReference type="InterPro" id="IPR000571">
    <property type="entry name" value="Znf_CCCH"/>
</dbReference>
<dbReference type="PANTHER" id="PTHR44489">
    <property type="match status" value="1"/>
</dbReference>
<keyword evidence="1 3" id="KW-0853">WD repeat</keyword>
<dbReference type="Gene3D" id="2.130.10.10">
    <property type="entry name" value="YVTN repeat-like/Quinoprotein amine dehydrogenase"/>
    <property type="match status" value="3"/>
</dbReference>
<keyword evidence="4" id="KW-0479">Metal-binding</keyword>
<dbReference type="PRINTS" id="PR00320">
    <property type="entry name" value="GPROTEINBRPT"/>
</dbReference>
<evidence type="ECO:0000313" key="8">
    <source>
        <dbReference type="Proteomes" id="UP001443914"/>
    </source>
</evidence>
<dbReference type="InterPro" id="IPR019775">
    <property type="entry name" value="WD40_repeat_CS"/>
</dbReference>
<dbReference type="PROSITE" id="PS50082">
    <property type="entry name" value="WD_REPEATS_2"/>
    <property type="match status" value="2"/>
</dbReference>
<dbReference type="Pfam" id="PF14608">
    <property type="entry name" value="zf-CCCH_2"/>
    <property type="match status" value="2"/>
</dbReference>
<dbReference type="AlphaFoldDB" id="A0AAW1MUA3"/>
<keyword evidence="4" id="KW-0863">Zinc-finger</keyword>
<name>A0AAW1MUA3_SAPOF</name>
<keyword evidence="4" id="KW-0862">Zinc</keyword>
<sequence>MFHNSRRMTEVISRYGGASHKWHRPSAERICKYWLAGNCTRNPCRFLHPDKVAPVKSVMSSTNFKAKQSALKPIKVVGKRTNEQQSLSKVKNAVDNTEKPSVGKKDDVCSSVLKPSGTLSSGDPKNGQRKICEDWINQSCVYGDECKFLHSWCSGNHISKIAQLEGHQKAITGIILPSDSDKLFTSSKDGTVRIWNCHTGECMLVANMGAPVWCLASEGPWVFAGITNVIKAWNIKTETEFTLNAPGGHVRSLTMVDGALFGGLEGGSIFMWKLNSDATSFESHCLLKGHTGAVISLCWGAGRLYSSSMDKTIRVWDLENMVCINTLQKHSQVVTSLLCWDQFLLSSSFDKTLKVWGCTKANELDVQYTHVEEHGIVSLSGMDDSARNSTLMCSCSDNSVRLYHLPSFKEKGRIFAKDEVRTIHVGPGGQFFTGDGTGVVSVWRLAGDFPRSLG</sequence>
<protein>
    <recommendedName>
        <fullName evidence="6">C3H1-type domain-containing protein</fullName>
    </recommendedName>
</protein>
<dbReference type="Pfam" id="PF00400">
    <property type="entry name" value="WD40"/>
    <property type="match status" value="3"/>
</dbReference>
<feature type="domain" description="C3H1-type" evidence="6">
    <location>
        <begin position="126"/>
        <end position="153"/>
    </location>
</feature>
<evidence type="ECO:0000256" key="5">
    <source>
        <dbReference type="SAM" id="MobiDB-lite"/>
    </source>
</evidence>
<dbReference type="SUPFAM" id="SSF50978">
    <property type="entry name" value="WD40 repeat-like"/>
    <property type="match status" value="1"/>
</dbReference>
<evidence type="ECO:0000256" key="3">
    <source>
        <dbReference type="PROSITE-ProRule" id="PRU00221"/>
    </source>
</evidence>
<evidence type="ECO:0000256" key="2">
    <source>
        <dbReference type="ARBA" id="ARBA00022737"/>
    </source>
</evidence>
<dbReference type="Gene3D" id="3.30.1370.210">
    <property type="match status" value="1"/>
</dbReference>
<dbReference type="EMBL" id="JBDFQZ010000002">
    <property type="protein sequence ID" value="KAK9749316.1"/>
    <property type="molecule type" value="Genomic_DNA"/>
</dbReference>
<evidence type="ECO:0000259" key="6">
    <source>
        <dbReference type="PROSITE" id="PS50103"/>
    </source>
</evidence>
<feature type="repeat" description="WD" evidence="3">
    <location>
        <begin position="164"/>
        <end position="205"/>
    </location>
</feature>
<dbReference type="PROSITE" id="PS00678">
    <property type="entry name" value="WD_REPEATS_1"/>
    <property type="match status" value="1"/>
</dbReference>
<feature type="zinc finger region" description="C3H1-type" evidence="4">
    <location>
        <begin position="25"/>
        <end position="51"/>
    </location>
</feature>
<keyword evidence="8" id="KW-1185">Reference proteome</keyword>
<evidence type="ECO:0000313" key="7">
    <source>
        <dbReference type="EMBL" id="KAK9749316.1"/>
    </source>
</evidence>
<feature type="repeat" description="WD" evidence="3">
    <location>
        <begin position="287"/>
        <end position="326"/>
    </location>
</feature>
<evidence type="ECO:0000256" key="1">
    <source>
        <dbReference type="ARBA" id="ARBA00022574"/>
    </source>
</evidence>
<dbReference type="Proteomes" id="UP001443914">
    <property type="component" value="Unassembled WGS sequence"/>
</dbReference>
<dbReference type="SMART" id="SM00320">
    <property type="entry name" value="WD40"/>
    <property type="match status" value="6"/>
</dbReference>
<organism evidence="7 8">
    <name type="scientific">Saponaria officinalis</name>
    <name type="common">Common soapwort</name>
    <name type="synonym">Lychnis saponaria</name>
    <dbReference type="NCBI Taxonomy" id="3572"/>
    <lineage>
        <taxon>Eukaryota</taxon>
        <taxon>Viridiplantae</taxon>
        <taxon>Streptophyta</taxon>
        <taxon>Embryophyta</taxon>
        <taxon>Tracheophyta</taxon>
        <taxon>Spermatophyta</taxon>
        <taxon>Magnoliopsida</taxon>
        <taxon>eudicotyledons</taxon>
        <taxon>Gunneridae</taxon>
        <taxon>Pentapetalae</taxon>
        <taxon>Caryophyllales</taxon>
        <taxon>Caryophyllaceae</taxon>
        <taxon>Caryophylleae</taxon>
        <taxon>Saponaria</taxon>
    </lineage>
</organism>
<comment type="caution">
    <text evidence="7">The sequence shown here is derived from an EMBL/GenBank/DDBJ whole genome shotgun (WGS) entry which is preliminary data.</text>
</comment>
<feature type="compositionally biased region" description="Basic and acidic residues" evidence="5">
    <location>
        <begin position="96"/>
        <end position="108"/>
    </location>
</feature>
<dbReference type="PROSITE" id="PS50294">
    <property type="entry name" value="WD_REPEATS_REGION"/>
    <property type="match status" value="2"/>
</dbReference>
<gene>
    <name evidence="7" type="ORF">RND81_02G117600</name>
</gene>
<keyword evidence="2" id="KW-0677">Repeat</keyword>
<dbReference type="SMART" id="SM00356">
    <property type="entry name" value="ZnF_C3H1"/>
    <property type="match status" value="2"/>
</dbReference>
<dbReference type="PROSITE" id="PS50103">
    <property type="entry name" value="ZF_C3H1"/>
    <property type="match status" value="2"/>
</dbReference>
<dbReference type="InterPro" id="IPR001680">
    <property type="entry name" value="WD40_rpt"/>
</dbReference>
<dbReference type="InterPro" id="IPR036322">
    <property type="entry name" value="WD40_repeat_dom_sf"/>
</dbReference>
<evidence type="ECO:0000256" key="4">
    <source>
        <dbReference type="PROSITE-ProRule" id="PRU00723"/>
    </source>
</evidence>